<dbReference type="InParanoid" id="A0A165BL39"/>
<evidence type="ECO:0000313" key="1">
    <source>
        <dbReference type="EMBL" id="KZT01252.1"/>
    </source>
</evidence>
<protein>
    <submittedName>
        <fullName evidence="1">Uncharacterized protein</fullName>
    </submittedName>
</protein>
<proteinExistence type="predicted"/>
<dbReference type="RefSeq" id="XP_040758992.1">
    <property type="nucleotide sequence ID" value="XM_040913356.1"/>
</dbReference>
<keyword evidence="2" id="KW-1185">Reference proteome</keyword>
<reference evidence="1 2" key="1">
    <citation type="journal article" date="2016" name="Mol. Biol. Evol.">
        <title>Comparative Genomics of Early-Diverging Mushroom-Forming Fungi Provides Insights into the Origins of Lignocellulose Decay Capabilities.</title>
        <authorList>
            <person name="Nagy L.G."/>
            <person name="Riley R."/>
            <person name="Tritt A."/>
            <person name="Adam C."/>
            <person name="Daum C."/>
            <person name="Floudas D."/>
            <person name="Sun H."/>
            <person name="Yadav J.S."/>
            <person name="Pangilinan J."/>
            <person name="Larsson K.H."/>
            <person name="Matsuura K."/>
            <person name="Barry K."/>
            <person name="Labutti K."/>
            <person name="Kuo R."/>
            <person name="Ohm R.A."/>
            <person name="Bhattacharya S.S."/>
            <person name="Shirouzu T."/>
            <person name="Yoshinaga Y."/>
            <person name="Martin F.M."/>
            <person name="Grigoriev I.V."/>
            <person name="Hibbett D.S."/>
        </authorList>
    </citation>
    <scope>NUCLEOTIDE SEQUENCE [LARGE SCALE GENOMIC DNA]</scope>
    <source>
        <strain evidence="1 2">93-53</strain>
    </source>
</reference>
<dbReference type="EMBL" id="KV427668">
    <property type="protein sequence ID" value="KZT01252.1"/>
    <property type="molecule type" value="Genomic_DNA"/>
</dbReference>
<organism evidence="1 2">
    <name type="scientific">Laetiporus sulphureus 93-53</name>
    <dbReference type="NCBI Taxonomy" id="1314785"/>
    <lineage>
        <taxon>Eukaryota</taxon>
        <taxon>Fungi</taxon>
        <taxon>Dikarya</taxon>
        <taxon>Basidiomycota</taxon>
        <taxon>Agaricomycotina</taxon>
        <taxon>Agaricomycetes</taxon>
        <taxon>Polyporales</taxon>
        <taxon>Laetiporus</taxon>
    </lineage>
</organism>
<dbReference type="GeneID" id="63830384"/>
<name>A0A165BL39_9APHY</name>
<sequence>MPEDVAKYGELAPPTLHFDAKRKGPVEWDQVYEHISVIFRTDFIYQPHVAQARFILYRYQVVIDYYERLEYQPHRIVREAPRALEPVEDDQELYHLLFDEEYGISSDEEEPF</sequence>
<dbReference type="Proteomes" id="UP000076871">
    <property type="component" value="Unassembled WGS sequence"/>
</dbReference>
<gene>
    <name evidence="1" type="ORF">LAESUDRAFT_763952</name>
</gene>
<dbReference type="AlphaFoldDB" id="A0A165BL39"/>
<evidence type="ECO:0000313" key="2">
    <source>
        <dbReference type="Proteomes" id="UP000076871"/>
    </source>
</evidence>
<accession>A0A165BL39</accession>